<name>J0S968_9EURY</name>
<dbReference type="EMBL" id="CM001555">
    <property type="protein sequence ID" value="EJG07154.1"/>
    <property type="molecule type" value="Genomic_DNA"/>
</dbReference>
<evidence type="ECO:0000313" key="2">
    <source>
        <dbReference type="EMBL" id="EJG07154.1"/>
    </source>
</evidence>
<feature type="region of interest" description="Disordered" evidence="1">
    <location>
        <begin position="134"/>
        <end position="175"/>
    </location>
</feature>
<reference evidence="2 3" key="1">
    <citation type="submission" date="2011-08" db="EMBL/GenBank/DDBJ databases">
        <title>The complete genome of Methanofollis liminatans DSM 4140.</title>
        <authorList>
            <consortium name="US DOE Joint Genome Institute (JGI-PGF)"/>
            <person name="Lucas S."/>
            <person name="Han J."/>
            <person name="Lapidus A."/>
            <person name="Bruce D."/>
            <person name="Goodwin L."/>
            <person name="Pitluck S."/>
            <person name="Peters L."/>
            <person name="Kyrpides N."/>
            <person name="Mavromatis K."/>
            <person name="Ivanova N."/>
            <person name="Mikhailova N."/>
            <person name="Lu M."/>
            <person name="Detter J.C."/>
            <person name="Tapia R."/>
            <person name="Han C."/>
            <person name="Land M."/>
            <person name="Hauser L."/>
            <person name="Markowitz V."/>
            <person name="Cheng J.-F."/>
            <person name="Hugenholtz P."/>
            <person name="Woyke T."/>
            <person name="Wu D."/>
            <person name="Spring S."/>
            <person name="Schuler E."/>
            <person name="Brambilla E."/>
            <person name="Klenk H.-P."/>
            <person name="Eisen J.A."/>
        </authorList>
    </citation>
    <scope>NUCLEOTIDE SEQUENCE [LARGE SCALE GENOMIC DNA]</scope>
    <source>
        <strain evidence="2 3">DSM 4140</strain>
    </source>
</reference>
<dbReference type="Proteomes" id="UP000005095">
    <property type="component" value="Chromosome"/>
</dbReference>
<dbReference type="AlphaFoldDB" id="J0S968"/>
<organism evidence="2 3">
    <name type="scientific">Methanofollis liminatans DSM 4140</name>
    <dbReference type="NCBI Taxonomy" id="28892"/>
    <lineage>
        <taxon>Archaea</taxon>
        <taxon>Methanobacteriati</taxon>
        <taxon>Methanobacteriota</taxon>
        <taxon>Stenosarchaea group</taxon>
        <taxon>Methanomicrobia</taxon>
        <taxon>Methanomicrobiales</taxon>
        <taxon>Methanomicrobiaceae</taxon>
        <taxon>Methanofollis</taxon>
    </lineage>
</organism>
<proteinExistence type="predicted"/>
<protein>
    <submittedName>
        <fullName evidence="2">Uncharacterized protein</fullName>
    </submittedName>
</protein>
<keyword evidence="3" id="KW-1185">Reference proteome</keyword>
<evidence type="ECO:0000313" key="3">
    <source>
        <dbReference type="Proteomes" id="UP000005095"/>
    </source>
</evidence>
<evidence type="ECO:0000256" key="1">
    <source>
        <dbReference type="SAM" id="MobiDB-lite"/>
    </source>
</evidence>
<gene>
    <name evidence="2" type="ORF">Metli_1198</name>
</gene>
<sequence>MFCWVFSGGCTPQTPAHDCPGHAKGGRAEYRSMKHDGWACRRGLPVPAPIALGKGTGGGRQAPRQGLLAFPEPSGSRCEETRERIAKVASARGLHPVGADCPGHARRGRAEHLAMIKSRGSRLTWLSCPCPNRNRRGTGWQPAPRQRRTCSPGHHAMTRRAESSAYRVRPSSLFP</sequence>
<dbReference type="HOGENOM" id="CLU_1529244_0_0_2"/>
<accession>J0S968</accession>